<dbReference type="Proteomes" id="UP000272560">
    <property type="component" value="Unassembled WGS sequence"/>
</dbReference>
<dbReference type="PIRSF" id="PIRSF036625">
    <property type="entry name" value="GAF_ANTAR"/>
    <property type="match status" value="1"/>
</dbReference>
<dbReference type="InterPro" id="IPR029016">
    <property type="entry name" value="GAF-like_dom_sf"/>
</dbReference>
<reference evidence="4 5" key="1">
    <citation type="submission" date="2018-09" db="EMBL/GenBank/DDBJ databases">
        <title>Novel species of Arthrobacter.</title>
        <authorList>
            <person name="Liu Q."/>
            <person name="Xin Y.-H."/>
        </authorList>
    </citation>
    <scope>NUCLEOTIDE SEQUENCE [LARGE SCALE GENOMIC DNA]</scope>
    <source>
        <strain evidence="4 5">Hz2</strain>
    </source>
</reference>
<dbReference type="AlphaFoldDB" id="A0A3A5MBC0"/>
<accession>A0A3A5MBC0</accession>
<dbReference type="SMART" id="SM01012">
    <property type="entry name" value="ANTAR"/>
    <property type="match status" value="1"/>
</dbReference>
<dbReference type="RefSeq" id="WP_120147016.1">
    <property type="nucleotide sequence ID" value="NZ_QZVT01000001.1"/>
</dbReference>
<dbReference type="Gene3D" id="1.10.10.10">
    <property type="entry name" value="Winged helix-like DNA-binding domain superfamily/Winged helix DNA-binding domain"/>
    <property type="match status" value="1"/>
</dbReference>
<evidence type="ECO:0000256" key="1">
    <source>
        <dbReference type="ARBA" id="ARBA00023015"/>
    </source>
</evidence>
<gene>
    <name evidence="4" type="ORF">D6T63_00115</name>
</gene>
<evidence type="ECO:0000256" key="2">
    <source>
        <dbReference type="ARBA" id="ARBA00023163"/>
    </source>
</evidence>
<evidence type="ECO:0000259" key="3">
    <source>
        <dbReference type="PROSITE" id="PS50921"/>
    </source>
</evidence>
<keyword evidence="5" id="KW-1185">Reference proteome</keyword>
<evidence type="ECO:0000313" key="5">
    <source>
        <dbReference type="Proteomes" id="UP000272560"/>
    </source>
</evidence>
<dbReference type="SUPFAM" id="SSF55781">
    <property type="entry name" value="GAF domain-like"/>
    <property type="match status" value="1"/>
</dbReference>
<dbReference type="PROSITE" id="PS50921">
    <property type="entry name" value="ANTAR"/>
    <property type="match status" value="1"/>
</dbReference>
<keyword evidence="1" id="KW-0805">Transcription regulation</keyword>
<dbReference type="Gene3D" id="3.30.450.40">
    <property type="match status" value="1"/>
</dbReference>
<protein>
    <submittedName>
        <fullName evidence="4">ANTAR domain-containing protein</fullName>
    </submittedName>
</protein>
<organism evidence="4 5">
    <name type="scientific">Arthrobacter cheniae</name>
    <dbReference type="NCBI Taxonomy" id="1258888"/>
    <lineage>
        <taxon>Bacteria</taxon>
        <taxon>Bacillati</taxon>
        <taxon>Actinomycetota</taxon>
        <taxon>Actinomycetes</taxon>
        <taxon>Micrococcales</taxon>
        <taxon>Micrococcaceae</taxon>
        <taxon>Arthrobacter</taxon>
    </lineage>
</organism>
<dbReference type="InterPro" id="IPR036388">
    <property type="entry name" value="WH-like_DNA-bd_sf"/>
</dbReference>
<proteinExistence type="predicted"/>
<dbReference type="SMART" id="SM00065">
    <property type="entry name" value="GAF"/>
    <property type="match status" value="1"/>
</dbReference>
<dbReference type="OrthoDB" id="3820533at2"/>
<dbReference type="InterPro" id="IPR005561">
    <property type="entry name" value="ANTAR"/>
</dbReference>
<dbReference type="GO" id="GO:0003723">
    <property type="term" value="F:RNA binding"/>
    <property type="evidence" value="ECO:0007669"/>
    <property type="project" value="InterPro"/>
</dbReference>
<feature type="domain" description="ANTAR" evidence="3">
    <location>
        <begin position="183"/>
        <end position="244"/>
    </location>
</feature>
<dbReference type="InterPro" id="IPR003018">
    <property type="entry name" value="GAF"/>
</dbReference>
<dbReference type="Pfam" id="PF13185">
    <property type="entry name" value="GAF_2"/>
    <property type="match status" value="1"/>
</dbReference>
<dbReference type="EMBL" id="QZVT01000001">
    <property type="protein sequence ID" value="RJT82909.1"/>
    <property type="molecule type" value="Genomic_DNA"/>
</dbReference>
<comment type="caution">
    <text evidence="4">The sequence shown here is derived from an EMBL/GenBank/DDBJ whole genome shotgun (WGS) entry which is preliminary data.</text>
</comment>
<name>A0A3A5MBC0_9MICC</name>
<dbReference type="Pfam" id="PF03861">
    <property type="entry name" value="ANTAR"/>
    <property type="match status" value="1"/>
</dbReference>
<evidence type="ECO:0000313" key="4">
    <source>
        <dbReference type="EMBL" id="RJT82909.1"/>
    </source>
</evidence>
<dbReference type="InterPro" id="IPR012074">
    <property type="entry name" value="GAF_ANTAR"/>
</dbReference>
<sequence>MSDNDARPDTSADGPVDAFTDVSVAGVLQDMVLESTDVEEFLTNLAKLAAGRFSSPDTEVLAAVTLLRPRTKTTVASSNDHAKKMDEIQYAFDDGPCLRAAREVQTHTVADFRTETRFGRYPAAIADHGILSAIGVPIPLDGDANAAMNLYALGADHFTAEDIADAEMLACQAAKSLRTAVRIAKATDTNDHLKAAMDTRTLIDVAAGIIMGQNRCSHDTAMTILKAASSGRNMKLNAVAAVVVQSIGQDLPNTHFDT</sequence>
<keyword evidence="2" id="KW-0804">Transcription</keyword>